<feature type="domain" description="Helicase ATP-binding" evidence="2">
    <location>
        <begin position="62"/>
        <end position="231"/>
    </location>
</feature>
<dbReference type="SMART" id="SM00490">
    <property type="entry name" value="HELICc"/>
    <property type="match status" value="1"/>
</dbReference>
<dbReference type="GO" id="GO:0005524">
    <property type="term" value="F:ATP binding"/>
    <property type="evidence" value="ECO:0007669"/>
    <property type="project" value="InterPro"/>
</dbReference>
<dbReference type="InterPro" id="IPR014001">
    <property type="entry name" value="Helicase_ATP-bd"/>
</dbReference>
<dbReference type="SMART" id="SM00487">
    <property type="entry name" value="DEXDc"/>
    <property type="match status" value="1"/>
</dbReference>
<dbReference type="InterPro" id="IPR001650">
    <property type="entry name" value="Helicase_C-like"/>
</dbReference>
<dbReference type="SUPFAM" id="SSF52540">
    <property type="entry name" value="P-loop containing nucleoside triphosphate hydrolases"/>
    <property type="match status" value="2"/>
</dbReference>
<dbReference type="GO" id="GO:0031297">
    <property type="term" value="P:replication fork processing"/>
    <property type="evidence" value="ECO:0007669"/>
    <property type="project" value="TreeGrafter"/>
</dbReference>
<dbReference type="InterPro" id="IPR027417">
    <property type="entry name" value="P-loop_NTPase"/>
</dbReference>
<evidence type="ECO:0000259" key="2">
    <source>
        <dbReference type="PROSITE" id="PS51192"/>
    </source>
</evidence>
<dbReference type="GO" id="GO:0043596">
    <property type="term" value="C:nuclear replication fork"/>
    <property type="evidence" value="ECO:0007669"/>
    <property type="project" value="TreeGrafter"/>
</dbReference>
<evidence type="ECO:0000259" key="3">
    <source>
        <dbReference type="PROSITE" id="PS51194"/>
    </source>
</evidence>
<dbReference type="Pfam" id="PF00271">
    <property type="entry name" value="Helicase_C"/>
    <property type="match status" value="1"/>
</dbReference>
<dbReference type="EMBL" id="MN740613">
    <property type="protein sequence ID" value="QHU35831.1"/>
    <property type="molecule type" value="Genomic_DNA"/>
</dbReference>
<dbReference type="CDD" id="cd18793">
    <property type="entry name" value="SF2_C_SNF"/>
    <property type="match status" value="1"/>
</dbReference>
<name>A0A6C0M1E9_9ZZZZ</name>
<reference evidence="4" key="1">
    <citation type="journal article" date="2020" name="Nature">
        <title>Giant virus diversity and host interactions through global metagenomics.</title>
        <authorList>
            <person name="Schulz F."/>
            <person name="Roux S."/>
            <person name="Paez-Espino D."/>
            <person name="Jungbluth S."/>
            <person name="Walsh D.A."/>
            <person name="Denef V.J."/>
            <person name="McMahon K.D."/>
            <person name="Konstantinidis K.T."/>
            <person name="Eloe-Fadrosh E.A."/>
            <person name="Kyrpides N.C."/>
            <person name="Woyke T."/>
        </authorList>
    </citation>
    <scope>NUCLEOTIDE SEQUENCE</scope>
    <source>
        <strain evidence="4">GVMAG-S-1035085-51</strain>
    </source>
</reference>
<dbReference type="InterPro" id="IPR038718">
    <property type="entry name" value="SNF2-like_sf"/>
</dbReference>
<dbReference type="GO" id="GO:0016787">
    <property type="term" value="F:hydrolase activity"/>
    <property type="evidence" value="ECO:0007669"/>
    <property type="project" value="UniProtKB-KW"/>
</dbReference>
<keyword evidence="1" id="KW-0378">Hydrolase</keyword>
<dbReference type="Gene3D" id="3.40.50.300">
    <property type="entry name" value="P-loop containing nucleotide triphosphate hydrolases"/>
    <property type="match status" value="1"/>
</dbReference>
<feature type="domain" description="Helicase C-terminal" evidence="3">
    <location>
        <begin position="458"/>
        <end position="635"/>
    </location>
</feature>
<organism evidence="4">
    <name type="scientific">viral metagenome</name>
    <dbReference type="NCBI Taxonomy" id="1070528"/>
    <lineage>
        <taxon>unclassified sequences</taxon>
        <taxon>metagenomes</taxon>
        <taxon>organismal metagenomes</taxon>
    </lineage>
</organism>
<sequence>MTDNYIDLKINGRLFPVWVLHNFKKYKLPPIIHATDEDPCNAPRKPNTNELRDYQKFLASYLDYRSPYRNILVYHGLGSGKTVTAINIYNLLYNYSPLWNVFVLIKASLKDDPWLKDLQRWVPKQDNADRMNNIQFIHYDAPNADKVFLEKLKTADANKKNMYIIDEAHNFIKNVYNNIVSGYGRRAFTIYDYIVNEKKENDYTRVILLSGTPTVNTPYELALIFNLLRPDTFPKNESQFNDIYISTKGGKMVLNPDNKNMFQRRILGLVSYYIGADPQLFASKHIIKKYLPMSSYQERIYSYFEKIEEQLEKKRIMTSSQQTLYSSYSRQACNFVFPNLGDDLNGENRPRPSKFDLNLGESKLVAEGKAKKLIDIEKKSKKKQSINLYLAEISRYLNAFDSYLGKLHDEDVKLKHTIFDDIETFKNKYKLKFVAFWKDHKKSKLLEAMYASSCKMTAIPFYLLRSKGPVIIYSNYVKMEGLELFKIYLKYFGYGVYGDSNNYSSGTFVEYHGDIDKQIRSKNLKSFNTPENVNGKVIKIIMISAAGSEGINLLNVRQVHILEPYWNEVRIKQLIGRAVRMCSHRMLAMNERKVDIFRYHAVRAQEGSKITTDIRIAELANEKDNLIDTFLQTIREAAVDCELFKSHNMLDGEYECFRFEEKALFDKFIGPAYKDDLYYDQKINNGLNSNNVIKKKVKVFKVKGVMKTIKGYSEVKEYWFNPETRIIYDLELDYPLGKINTNEKYMGNYVVDEQIPIPTLSRV</sequence>
<protein>
    <recommendedName>
        <fullName evidence="5">Helicase ATP-binding domain-containing protein</fullName>
    </recommendedName>
</protein>
<dbReference type="PROSITE" id="PS51194">
    <property type="entry name" value="HELICASE_CTER"/>
    <property type="match status" value="1"/>
</dbReference>
<dbReference type="AlphaFoldDB" id="A0A6C0M1E9"/>
<dbReference type="PROSITE" id="PS51192">
    <property type="entry name" value="HELICASE_ATP_BIND_1"/>
    <property type="match status" value="1"/>
</dbReference>
<evidence type="ECO:0000256" key="1">
    <source>
        <dbReference type="ARBA" id="ARBA00022801"/>
    </source>
</evidence>
<proteinExistence type="predicted"/>
<dbReference type="GO" id="GO:0006281">
    <property type="term" value="P:DNA repair"/>
    <property type="evidence" value="ECO:0007669"/>
    <property type="project" value="TreeGrafter"/>
</dbReference>
<dbReference type="PANTHER" id="PTHR45766">
    <property type="entry name" value="DNA ANNEALING HELICASE AND ENDONUCLEASE ZRANB3 FAMILY MEMBER"/>
    <property type="match status" value="1"/>
</dbReference>
<accession>A0A6C0M1E9</accession>
<evidence type="ECO:0008006" key="5">
    <source>
        <dbReference type="Google" id="ProtNLM"/>
    </source>
</evidence>
<dbReference type="Gene3D" id="3.40.50.10810">
    <property type="entry name" value="Tandem AAA-ATPase domain"/>
    <property type="match status" value="1"/>
</dbReference>
<dbReference type="Pfam" id="PF00176">
    <property type="entry name" value="SNF2-rel_dom"/>
    <property type="match status" value="1"/>
</dbReference>
<dbReference type="InterPro" id="IPR049730">
    <property type="entry name" value="SNF2/RAD54-like_C"/>
</dbReference>
<evidence type="ECO:0000313" key="4">
    <source>
        <dbReference type="EMBL" id="QHU35831.1"/>
    </source>
</evidence>
<dbReference type="PANTHER" id="PTHR45766:SF6">
    <property type="entry name" value="SWI_SNF-RELATED MATRIX-ASSOCIATED ACTIN-DEPENDENT REGULATOR OF CHROMATIN SUBFAMILY A-LIKE PROTEIN 1"/>
    <property type="match status" value="1"/>
</dbReference>
<dbReference type="InterPro" id="IPR000330">
    <property type="entry name" value="SNF2_N"/>
</dbReference>